<accession>A0A085MXE9</accession>
<gene>
    <name evidence="1" type="ORF">M513_10943</name>
    <name evidence="2" type="ORF">M514_10943</name>
</gene>
<dbReference type="EMBL" id="KL367607">
    <property type="protein sequence ID" value="KFD61895.1"/>
    <property type="molecule type" value="Genomic_DNA"/>
</dbReference>
<reference evidence="2 3" key="1">
    <citation type="journal article" date="2014" name="Nat. Genet.">
        <title>Genome and transcriptome of the porcine whipworm Trichuris suis.</title>
        <authorList>
            <person name="Jex A.R."/>
            <person name="Nejsum P."/>
            <person name="Schwarz E.M."/>
            <person name="Hu L."/>
            <person name="Young N.D."/>
            <person name="Hall R.S."/>
            <person name="Korhonen P.K."/>
            <person name="Liao S."/>
            <person name="Thamsborg S."/>
            <person name="Xia J."/>
            <person name="Xu P."/>
            <person name="Wang S."/>
            <person name="Scheerlinck J.P."/>
            <person name="Hofmann A."/>
            <person name="Sternberg P.W."/>
            <person name="Wang J."/>
            <person name="Gasser R.B."/>
        </authorList>
    </citation>
    <scope>NUCLEOTIDE SEQUENCE [LARGE SCALE GENOMIC DNA]</scope>
    <source>
        <strain evidence="2">DCEP-RM93F</strain>
        <strain evidence="1">DCEP-RM93M</strain>
    </source>
</reference>
<dbReference type="Proteomes" id="UP000030758">
    <property type="component" value="Unassembled WGS sequence"/>
</dbReference>
<dbReference type="AlphaFoldDB" id="A0A085MXE9"/>
<evidence type="ECO:0000313" key="1">
    <source>
        <dbReference type="EMBL" id="KFD48157.1"/>
    </source>
</evidence>
<evidence type="ECO:0000313" key="3">
    <source>
        <dbReference type="Proteomes" id="UP000030764"/>
    </source>
</evidence>
<dbReference type="Proteomes" id="UP000030764">
    <property type="component" value="Unassembled WGS sequence"/>
</dbReference>
<dbReference type="EMBL" id="KL363301">
    <property type="protein sequence ID" value="KFD48157.1"/>
    <property type="molecule type" value="Genomic_DNA"/>
</dbReference>
<proteinExistence type="predicted"/>
<keyword evidence="3" id="KW-1185">Reference proteome</keyword>
<evidence type="ECO:0000313" key="2">
    <source>
        <dbReference type="EMBL" id="KFD61895.1"/>
    </source>
</evidence>
<name>A0A085MXE9_9BILA</name>
<organism evidence="2">
    <name type="scientific">Trichuris suis</name>
    <name type="common">pig whipworm</name>
    <dbReference type="NCBI Taxonomy" id="68888"/>
    <lineage>
        <taxon>Eukaryota</taxon>
        <taxon>Metazoa</taxon>
        <taxon>Ecdysozoa</taxon>
        <taxon>Nematoda</taxon>
        <taxon>Enoplea</taxon>
        <taxon>Dorylaimia</taxon>
        <taxon>Trichinellida</taxon>
        <taxon>Trichuridae</taxon>
        <taxon>Trichuris</taxon>
    </lineage>
</organism>
<protein>
    <submittedName>
        <fullName evidence="2">Uncharacterized protein</fullName>
    </submittedName>
</protein>
<sequence>MKLDPSAAVELRICVLFTSMTDVSEQLLLSSSSSSFVTYRTLLINVKEATTLFVSTADRLPLMDNSSRSTTAIKGHLSEIGKLTKIEVLIQRILTFRDFEPHQICSTLARSFLRRELRRPLHALLGGGVGVTGSGAGVVGAGVGGAGVGGSGVGGSGVGGAGVGGAGVGGAGVGGSGVGGSGVGGAGVGGAGVEGAGVEGAGVEGAGVEGAGVEGAGVEGAGVEGAGGLHSLKSISYVK</sequence>